<evidence type="ECO:0000313" key="5">
    <source>
        <dbReference type="Proteomes" id="UP000306102"/>
    </source>
</evidence>
<dbReference type="EMBL" id="SDRB02003636">
    <property type="protein sequence ID" value="THG17202.1"/>
    <property type="molecule type" value="Genomic_DNA"/>
</dbReference>
<dbReference type="CDD" id="cd16448">
    <property type="entry name" value="RING-H2"/>
    <property type="match status" value="1"/>
</dbReference>
<keyword evidence="1" id="KW-0863">Zinc-finger</keyword>
<sequence length="218" mass="24116">MGKRKRICDQNKTPPPPETMPYSSIMDLSKEQKSSHSVDSGTLKSLSSIMDCAGKLPNTHHSHQNLGRALLLRHPRHYYGRQYSRRNSINNADASSSRGKGTLHNEKLSFKFASQCNSDSGRHIENKERAFCRPEKIRPSSLAVGAASPDALKMVCAICEKFLKRKPFILGNTISSGDLSVVAVLVCGHVYHADCLEQRTCHEDRRDPPCPSCAGLLS</sequence>
<dbReference type="Gene3D" id="3.30.40.10">
    <property type="entry name" value="Zinc/RING finger domain, C3HC4 (zinc finger)"/>
    <property type="match status" value="1"/>
</dbReference>
<comment type="caution">
    <text evidence="4">The sequence shown here is derived from an EMBL/GenBank/DDBJ whole genome shotgun (WGS) entry which is preliminary data.</text>
</comment>
<evidence type="ECO:0000313" key="4">
    <source>
        <dbReference type="EMBL" id="THG17202.1"/>
    </source>
</evidence>
<protein>
    <recommendedName>
        <fullName evidence="3">RING-type domain-containing protein</fullName>
    </recommendedName>
</protein>
<organism evidence="4 5">
    <name type="scientific">Camellia sinensis var. sinensis</name>
    <name type="common">China tea</name>
    <dbReference type="NCBI Taxonomy" id="542762"/>
    <lineage>
        <taxon>Eukaryota</taxon>
        <taxon>Viridiplantae</taxon>
        <taxon>Streptophyta</taxon>
        <taxon>Embryophyta</taxon>
        <taxon>Tracheophyta</taxon>
        <taxon>Spermatophyta</taxon>
        <taxon>Magnoliopsida</taxon>
        <taxon>eudicotyledons</taxon>
        <taxon>Gunneridae</taxon>
        <taxon>Pentapetalae</taxon>
        <taxon>asterids</taxon>
        <taxon>Ericales</taxon>
        <taxon>Theaceae</taxon>
        <taxon>Camellia</taxon>
    </lineage>
</organism>
<dbReference type="PROSITE" id="PS50089">
    <property type="entry name" value="ZF_RING_2"/>
    <property type="match status" value="1"/>
</dbReference>
<accession>A0A4S4ELR9</accession>
<feature type="domain" description="RING-type" evidence="3">
    <location>
        <begin position="156"/>
        <end position="213"/>
    </location>
</feature>
<dbReference type="SMART" id="SM00184">
    <property type="entry name" value="RING"/>
    <property type="match status" value="1"/>
</dbReference>
<keyword evidence="1" id="KW-0862">Zinc</keyword>
<dbReference type="PANTHER" id="PTHR31150">
    <property type="entry name" value="EXPRESSED PROTEIN"/>
    <property type="match status" value="1"/>
</dbReference>
<feature type="region of interest" description="Disordered" evidence="2">
    <location>
        <begin position="1"/>
        <end position="41"/>
    </location>
</feature>
<proteinExistence type="predicted"/>
<gene>
    <name evidence="4" type="ORF">TEA_013526</name>
</gene>
<dbReference type="SUPFAM" id="SSF57850">
    <property type="entry name" value="RING/U-box"/>
    <property type="match status" value="1"/>
</dbReference>
<evidence type="ECO:0000259" key="3">
    <source>
        <dbReference type="PROSITE" id="PS50089"/>
    </source>
</evidence>
<dbReference type="InterPro" id="IPR001841">
    <property type="entry name" value="Znf_RING"/>
</dbReference>
<name>A0A4S4ELR9_CAMSN</name>
<dbReference type="InterPro" id="IPR013083">
    <property type="entry name" value="Znf_RING/FYVE/PHD"/>
</dbReference>
<dbReference type="GO" id="GO:0008270">
    <property type="term" value="F:zinc ion binding"/>
    <property type="evidence" value="ECO:0007669"/>
    <property type="project" value="UniProtKB-KW"/>
</dbReference>
<reference evidence="4 5" key="1">
    <citation type="journal article" date="2018" name="Proc. Natl. Acad. Sci. U.S.A.">
        <title>Draft genome sequence of Camellia sinensis var. sinensis provides insights into the evolution of the tea genome and tea quality.</title>
        <authorList>
            <person name="Wei C."/>
            <person name="Yang H."/>
            <person name="Wang S."/>
            <person name="Zhao J."/>
            <person name="Liu C."/>
            <person name="Gao L."/>
            <person name="Xia E."/>
            <person name="Lu Y."/>
            <person name="Tai Y."/>
            <person name="She G."/>
            <person name="Sun J."/>
            <person name="Cao H."/>
            <person name="Tong W."/>
            <person name="Gao Q."/>
            <person name="Li Y."/>
            <person name="Deng W."/>
            <person name="Jiang X."/>
            <person name="Wang W."/>
            <person name="Chen Q."/>
            <person name="Zhang S."/>
            <person name="Li H."/>
            <person name="Wu J."/>
            <person name="Wang P."/>
            <person name="Li P."/>
            <person name="Shi C."/>
            <person name="Zheng F."/>
            <person name="Jian J."/>
            <person name="Huang B."/>
            <person name="Shan D."/>
            <person name="Shi M."/>
            <person name="Fang C."/>
            <person name="Yue Y."/>
            <person name="Li F."/>
            <person name="Li D."/>
            <person name="Wei S."/>
            <person name="Han B."/>
            <person name="Jiang C."/>
            <person name="Yin Y."/>
            <person name="Xia T."/>
            <person name="Zhang Z."/>
            <person name="Bennetzen J.L."/>
            <person name="Zhao S."/>
            <person name="Wan X."/>
        </authorList>
    </citation>
    <scope>NUCLEOTIDE SEQUENCE [LARGE SCALE GENOMIC DNA]</scope>
    <source>
        <strain evidence="5">cv. Shuchazao</strain>
        <tissue evidence="4">Leaf</tissue>
    </source>
</reference>
<evidence type="ECO:0000256" key="1">
    <source>
        <dbReference type="PROSITE-ProRule" id="PRU00175"/>
    </source>
</evidence>
<keyword evidence="5" id="KW-1185">Reference proteome</keyword>
<dbReference type="AlphaFoldDB" id="A0A4S4ELR9"/>
<keyword evidence="1" id="KW-0479">Metal-binding</keyword>
<dbReference type="Proteomes" id="UP000306102">
    <property type="component" value="Unassembled WGS sequence"/>
</dbReference>
<dbReference type="PANTHER" id="PTHR31150:SF6">
    <property type="entry name" value="ZINC ION BINDING PROTEIN"/>
    <property type="match status" value="1"/>
</dbReference>
<evidence type="ECO:0000256" key="2">
    <source>
        <dbReference type="SAM" id="MobiDB-lite"/>
    </source>
</evidence>